<dbReference type="AlphaFoldDB" id="A0A8J6TGP3"/>
<keyword evidence="8" id="KW-0472">Membrane</keyword>
<gene>
    <name evidence="10" type="ORF">H8E29_12845</name>
</gene>
<dbReference type="CDD" id="cd14014">
    <property type="entry name" value="STKc_PknB_like"/>
    <property type="match status" value="1"/>
</dbReference>
<keyword evidence="5 6" id="KW-0067">ATP-binding</keyword>
<dbReference type="PANTHER" id="PTHR43289:SF6">
    <property type="entry name" value="SERINE_THREONINE-PROTEIN KINASE NEKL-3"/>
    <property type="match status" value="1"/>
</dbReference>
<evidence type="ECO:0000256" key="7">
    <source>
        <dbReference type="SAM" id="MobiDB-lite"/>
    </source>
</evidence>
<evidence type="ECO:0000256" key="4">
    <source>
        <dbReference type="ARBA" id="ARBA00022777"/>
    </source>
</evidence>
<reference evidence="10 11" key="1">
    <citation type="submission" date="2020-08" db="EMBL/GenBank/DDBJ databases">
        <title>Bridging the membrane lipid divide: bacteria of the FCB group superphylum have the potential to synthesize archaeal ether lipids.</title>
        <authorList>
            <person name="Villanueva L."/>
            <person name="Von Meijenfeldt F.A.B."/>
            <person name="Westbye A.B."/>
            <person name="Yadav S."/>
            <person name="Hopmans E.C."/>
            <person name="Dutilh B.E."/>
            <person name="Sinninghe Damste J.S."/>
        </authorList>
    </citation>
    <scope>NUCLEOTIDE SEQUENCE [LARGE SCALE GENOMIC DNA]</scope>
    <source>
        <strain evidence="10">NIOZ-UU36</strain>
    </source>
</reference>
<dbReference type="InterPro" id="IPR011659">
    <property type="entry name" value="WD40"/>
</dbReference>
<evidence type="ECO:0000313" key="10">
    <source>
        <dbReference type="EMBL" id="MBC8336148.1"/>
    </source>
</evidence>
<evidence type="ECO:0000256" key="2">
    <source>
        <dbReference type="ARBA" id="ARBA00022679"/>
    </source>
</evidence>
<evidence type="ECO:0000256" key="1">
    <source>
        <dbReference type="ARBA" id="ARBA00012513"/>
    </source>
</evidence>
<dbReference type="InterPro" id="IPR017441">
    <property type="entry name" value="Protein_kinase_ATP_BS"/>
</dbReference>
<feature type="domain" description="Protein kinase" evidence="9">
    <location>
        <begin position="13"/>
        <end position="265"/>
    </location>
</feature>
<accession>A0A8J6TGP3</accession>
<keyword evidence="3 6" id="KW-0547">Nucleotide-binding</keyword>
<feature type="transmembrane region" description="Helical" evidence="8">
    <location>
        <begin position="338"/>
        <end position="359"/>
    </location>
</feature>
<dbReference type="PANTHER" id="PTHR43289">
    <property type="entry name" value="MITOGEN-ACTIVATED PROTEIN KINASE KINASE KINASE 20-RELATED"/>
    <property type="match status" value="1"/>
</dbReference>
<dbReference type="SUPFAM" id="SSF56112">
    <property type="entry name" value="Protein kinase-like (PK-like)"/>
    <property type="match status" value="1"/>
</dbReference>
<dbReference type="InterPro" id="IPR011009">
    <property type="entry name" value="Kinase-like_dom_sf"/>
</dbReference>
<dbReference type="Gene3D" id="1.10.510.10">
    <property type="entry name" value="Transferase(Phosphotransferase) domain 1"/>
    <property type="match status" value="1"/>
</dbReference>
<dbReference type="InterPro" id="IPR011042">
    <property type="entry name" value="6-blade_b-propeller_TolB-like"/>
</dbReference>
<feature type="region of interest" description="Disordered" evidence="7">
    <location>
        <begin position="306"/>
        <end position="326"/>
    </location>
</feature>
<dbReference type="Gene3D" id="2.120.10.30">
    <property type="entry name" value="TolB, C-terminal domain"/>
    <property type="match status" value="2"/>
</dbReference>
<evidence type="ECO:0000313" key="11">
    <source>
        <dbReference type="Proteomes" id="UP000614469"/>
    </source>
</evidence>
<evidence type="ECO:0000256" key="5">
    <source>
        <dbReference type="ARBA" id="ARBA00022840"/>
    </source>
</evidence>
<dbReference type="Pfam" id="PF07676">
    <property type="entry name" value="PD40"/>
    <property type="match status" value="4"/>
</dbReference>
<dbReference type="SMART" id="SM00220">
    <property type="entry name" value="S_TKc"/>
    <property type="match status" value="1"/>
</dbReference>
<evidence type="ECO:0000256" key="8">
    <source>
        <dbReference type="SAM" id="Phobius"/>
    </source>
</evidence>
<dbReference type="GO" id="GO:0005524">
    <property type="term" value="F:ATP binding"/>
    <property type="evidence" value="ECO:0007669"/>
    <property type="project" value="UniProtKB-UniRule"/>
</dbReference>
<dbReference type="InterPro" id="IPR000719">
    <property type="entry name" value="Prot_kinase_dom"/>
</dbReference>
<evidence type="ECO:0000259" key="9">
    <source>
        <dbReference type="PROSITE" id="PS50011"/>
    </source>
</evidence>
<dbReference type="Pfam" id="PF00069">
    <property type="entry name" value="Pkinase"/>
    <property type="match status" value="1"/>
</dbReference>
<keyword evidence="2" id="KW-0808">Transferase</keyword>
<name>A0A8J6TGP3_9CHLR</name>
<protein>
    <recommendedName>
        <fullName evidence="1">non-specific serine/threonine protein kinase</fullName>
        <ecNumber evidence="1">2.7.11.1</ecNumber>
    </recommendedName>
</protein>
<dbReference type="Proteomes" id="UP000614469">
    <property type="component" value="Unassembled WGS sequence"/>
</dbReference>
<sequence>MTLERGAILHNRYRIMEILGQGGMGSVYRAVDENLGVDVAVKENLFTTDEYARQFRLEAIILANLRQPNLTRVTDHFVIEDQGQYLVMDYIEGEDLRQRMERTSTLPDDEVILIGAAMGKALHYLHSRKPPILHRDVKPGNVKISPNGEIFLVDFGLAKVIQGSQITTTGARAMTPGYSPPEQYGTARTDPRTDIYSLGATLYAALTGVIPEDGLARAMENVELTPVRKRSPKVSRRLAVAVEKAMEVDADDRFQTADDFRKALLASSSKTQRLVQDDFNITPSPSVPLASIEKISVDKAKDTPDKDLSMIGVPLTPPVAESPRKKRLKERRKERWKFIRFLLILIFIVVGAAATALYYPQISATLADFGLIAAPTATPTTVSPLETATEALPLLNESATATETVEPTATETEVPTATITPVFTSTPTDTPIPLTTPLGGDPGQIAFVSDRAGTPQVYLVNTGGKGIRPITNLSDGACQPDWSPDGEKIVFVSPCKVDQDILTGSSLYVVDADGTNLSQLTTAAGGDFEPAWSPDGKRIAFTSLRDGHLQIYTINLEDNNVHRLTDTNRDEFARQPAWSPFGNQIAYSIRRYSAYQIWVMTDTGQSSEQITRSGYTFWDILPVWSPDGTAILYNQHSSGITSRTWLMSIDYENRGGEGVDVDATPLPVRDVDYSEDGLLLAFEGKDGNNRDIYLMTASGDSRTRLTTDPGNDIDPAWRPLP</sequence>
<feature type="region of interest" description="Disordered" evidence="7">
    <location>
        <begin position="701"/>
        <end position="721"/>
    </location>
</feature>
<dbReference type="PROSITE" id="PS00107">
    <property type="entry name" value="PROTEIN_KINASE_ATP"/>
    <property type="match status" value="1"/>
</dbReference>
<evidence type="ECO:0000256" key="3">
    <source>
        <dbReference type="ARBA" id="ARBA00022741"/>
    </source>
</evidence>
<keyword evidence="8" id="KW-1133">Transmembrane helix</keyword>
<dbReference type="GO" id="GO:0004674">
    <property type="term" value="F:protein serine/threonine kinase activity"/>
    <property type="evidence" value="ECO:0007669"/>
    <property type="project" value="UniProtKB-EC"/>
</dbReference>
<proteinExistence type="predicted"/>
<keyword evidence="4" id="KW-0418">Kinase</keyword>
<dbReference type="Gene3D" id="3.30.200.20">
    <property type="entry name" value="Phosphorylase Kinase, domain 1"/>
    <property type="match status" value="1"/>
</dbReference>
<comment type="caution">
    <text evidence="10">The sequence shown here is derived from an EMBL/GenBank/DDBJ whole genome shotgun (WGS) entry which is preliminary data.</text>
</comment>
<dbReference type="PROSITE" id="PS50011">
    <property type="entry name" value="PROTEIN_KINASE_DOM"/>
    <property type="match status" value="1"/>
</dbReference>
<dbReference type="SUPFAM" id="SSF82171">
    <property type="entry name" value="DPP6 N-terminal domain-like"/>
    <property type="match status" value="1"/>
</dbReference>
<dbReference type="EC" id="2.7.11.1" evidence="1"/>
<dbReference type="EMBL" id="JACNJN010000143">
    <property type="protein sequence ID" value="MBC8336148.1"/>
    <property type="molecule type" value="Genomic_DNA"/>
</dbReference>
<evidence type="ECO:0000256" key="6">
    <source>
        <dbReference type="PROSITE-ProRule" id="PRU10141"/>
    </source>
</evidence>
<keyword evidence="8" id="KW-0812">Transmembrane</keyword>
<feature type="binding site" evidence="6">
    <location>
        <position position="42"/>
    </location>
    <ligand>
        <name>ATP</name>
        <dbReference type="ChEBI" id="CHEBI:30616"/>
    </ligand>
</feature>
<organism evidence="10 11">
    <name type="scientific">Candidatus Desulfolinea nitratireducens</name>
    <dbReference type="NCBI Taxonomy" id="2841698"/>
    <lineage>
        <taxon>Bacteria</taxon>
        <taxon>Bacillati</taxon>
        <taxon>Chloroflexota</taxon>
        <taxon>Anaerolineae</taxon>
        <taxon>Anaerolineales</taxon>
        <taxon>Anaerolineales incertae sedis</taxon>
        <taxon>Candidatus Desulfolinea</taxon>
    </lineage>
</organism>